<protein>
    <submittedName>
        <fullName evidence="2">Uncharacterized protein</fullName>
    </submittedName>
</protein>
<organism evidence="2 3">
    <name type="scientific">Thalassiosira oceanica</name>
    <name type="common">Marine diatom</name>
    <dbReference type="NCBI Taxonomy" id="159749"/>
    <lineage>
        <taxon>Eukaryota</taxon>
        <taxon>Sar</taxon>
        <taxon>Stramenopiles</taxon>
        <taxon>Ochrophyta</taxon>
        <taxon>Bacillariophyta</taxon>
        <taxon>Coscinodiscophyceae</taxon>
        <taxon>Thalassiosirophycidae</taxon>
        <taxon>Thalassiosirales</taxon>
        <taxon>Thalassiosiraceae</taxon>
        <taxon>Thalassiosira</taxon>
    </lineage>
</organism>
<feature type="region of interest" description="Disordered" evidence="1">
    <location>
        <begin position="22"/>
        <end position="68"/>
    </location>
</feature>
<evidence type="ECO:0000313" key="2">
    <source>
        <dbReference type="EMBL" id="EJK74021.1"/>
    </source>
</evidence>
<keyword evidence="3" id="KW-1185">Reference proteome</keyword>
<gene>
    <name evidence="2" type="ORF">THAOC_04329</name>
</gene>
<evidence type="ECO:0000313" key="3">
    <source>
        <dbReference type="Proteomes" id="UP000266841"/>
    </source>
</evidence>
<feature type="compositionally biased region" description="Basic residues" evidence="1">
    <location>
        <begin position="27"/>
        <end position="38"/>
    </location>
</feature>
<dbReference type="Proteomes" id="UP000266841">
    <property type="component" value="Unassembled WGS sequence"/>
</dbReference>
<evidence type="ECO:0000256" key="1">
    <source>
        <dbReference type="SAM" id="MobiDB-lite"/>
    </source>
</evidence>
<comment type="caution">
    <text evidence="2">The sequence shown here is derived from an EMBL/GenBank/DDBJ whole genome shotgun (WGS) entry which is preliminary data.</text>
</comment>
<sequence length="68" mass="7357">MLPVRPCHHHGPFSRLLCVEGHDAVRRPSRPNTGRRPRRGEGEAITAAPEQHGGGQGRGDSCPHPPLP</sequence>
<name>K0TJB9_THAOC</name>
<accession>K0TJB9</accession>
<dbReference type="EMBL" id="AGNL01004019">
    <property type="protein sequence ID" value="EJK74021.1"/>
    <property type="molecule type" value="Genomic_DNA"/>
</dbReference>
<dbReference type="AlphaFoldDB" id="K0TJB9"/>
<reference evidence="2 3" key="1">
    <citation type="journal article" date="2012" name="Genome Biol.">
        <title>Genome and low-iron response of an oceanic diatom adapted to chronic iron limitation.</title>
        <authorList>
            <person name="Lommer M."/>
            <person name="Specht M."/>
            <person name="Roy A.S."/>
            <person name="Kraemer L."/>
            <person name="Andreson R."/>
            <person name="Gutowska M.A."/>
            <person name="Wolf J."/>
            <person name="Bergner S.V."/>
            <person name="Schilhabel M.B."/>
            <person name="Klostermeier U.C."/>
            <person name="Beiko R.G."/>
            <person name="Rosenstiel P."/>
            <person name="Hippler M."/>
            <person name="Laroche J."/>
        </authorList>
    </citation>
    <scope>NUCLEOTIDE SEQUENCE [LARGE SCALE GENOMIC DNA]</scope>
    <source>
        <strain evidence="2 3">CCMP1005</strain>
    </source>
</reference>
<proteinExistence type="predicted"/>